<proteinExistence type="predicted"/>
<feature type="transmembrane region" description="Helical" evidence="11">
    <location>
        <begin position="290"/>
        <end position="311"/>
    </location>
</feature>
<dbReference type="SMART" id="SM01381">
    <property type="entry name" value="7TM_GPCR_Srsx"/>
    <property type="match status" value="1"/>
</dbReference>
<feature type="transmembrane region" description="Helical" evidence="11">
    <location>
        <begin position="408"/>
        <end position="429"/>
    </location>
</feature>
<evidence type="ECO:0000256" key="2">
    <source>
        <dbReference type="ARBA" id="ARBA00022475"/>
    </source>
</evidence>
<feature type="transmembrane region" description="Helical" evidence="11">
    <location>
        <begin position="253"/>
        <end position="278"/>
    </location>
</feature>
<feature type="chain" id="PRO_5047044644" description="G-protein coupled receptors family 1 profile domain-containing protein" evidence="12">
    <location>
        <begin position="33"/>
        <end position="758"/>
    </location>
</feature>
<feature type="domain" description="G-protein coupled receptors family 1 profile" evidence="13">
    <location>
        <begin position="270"/>
        <end position="569"/>
    </location>
</feature>
<keyword evidence="8" id="KW-0325">Glycoprotein</keyword>
<evidence type="ECO:0000256" key="5">
    <source>
        <dbReference type="ARBA" id="ARBA00023040"/>
    </source>
</evidence>
<dbReference type="Pfam" id="PF00001">
    <property type="entry name" value="7tm_1"/>
    <property type="match status" value="1"/>
</dbReference>
<accession>A0ABP0FQ72</accession>
<dbReference type="EMBL" id="CAWYQH010000079">
    <property type="protein sequence ID" value="CAK8681193.1"/>
    <property type="molecule type" value="Genomic_DNA"/>
</dbReference>
<comment type="caution">
    <text evidence="14">The sequence shown here is derived from an EMBL/GenBank/DDBJ whole genome shotgun (WGS) entry which is preliminary data.</text>
</comment>
<evidence type="ECO:0000256" key="10">
    <source>
        <dbReference type="SAM" id="MobiDB-lite"/>
    </source>
</evidence>
<keyword evidence="12" id="KW-0732">Signal</keyword>
<dbReference type="CDD" id="cd00637">
    <property type="entry name" value="7tm_classA_rhodopsin-like"/>
    <property type="match status" value="1"/>
</dbReference>
<evidence type="ECO:0000256" key="12">
    <source>
        <dbReference type="SAM" id="SignalP"/>
    </source>
</evidence>
<comment type="subcellular location">
    <subcellularLocation>
        <location evidence="1">Cell membrane</location>
        <topology evidence="1">Multi-pass membrane protein</topology>
    </subcellularLocation>
</comment>
<feature type="transmembrane region" description="Helical" evidence="11">
    <location>
        <begin position="500"/>
        <end position="533"/>
    </location>
</feature>
<name>A0ABP0FQ72_CLALP</name>
<evidence type="ECO:0000256" key="1">
    <source>
        <dbReference type="ARBA" id="ARBA00004651"/>
    </source>
</evidence>
<evidence type="ECO:0000313" key="15">
    <source>
        <dbReference type="Proteomes" id="UP001642483"/>
    </source>
</evidence>
<keyword evidence="5" id="KW-0297">G-protein coupled receptor</keyword>
<keyword evidence="7" id="KW-0675">Receptor</keyword>
<dbReference type="PROSITE" id="PS50262">
    <property type="entry name" value="G_PROTEIN_RECEP_F1_2"/>
    <property type="match status" value="1"/>
</dbReference>
<keyword evidence="4 11" id="KW-1133">Transmembrane helix</keyword>
<evidence type="ECO:0000256" key="6">
    <source>
        <dbReference type="ARBA" id="ARBA00023136"/>
    </source>
</evidence>
<keyword evidence="6 11" id="KW-0472">Membrane</keyword>
<feature type="region of interest" description="Disordered" evidence="10">
    <location>
        <begin position="638"/>
        <end position="680"/>
    </location>
</feature>
<keyword evidence="15" id="KW-1185">Reference proteome</keyword>
<feature type="signal peptide" evidence="12">
    <location>
        <begin position="1"/>
        <end position="32"/>
    </location>
</feature>
<evidence type="ECO:0000256" key="4">
    <source>
        <dbReference type="ARBA" id="ARBA00022989"/>
    </source>
</evidence>
<gene>
    <name evidence="14" type="ORF">CVLEPA_LOCUS11420</name>
</gene>
<feature type="transmembrane region" description="Helical" evidence="11">
    <location>
        <begin position="363"/>
        <end position="387"/>
    </location>
</feature>
<dbReference type="InterPro" id="IPR017452">
    <property type="entry name" value="GPCR_Rhodpsn_7TM"/>
</dbReference>
<dbReference type="Gene3D" id="1.20.1070.10">
    <property type="entry name" value="Rhodopsin 7-helix transmembrane proteins"/>
    <property type="match status" value="1"/>
</dbReference>
<evidence type="ECO:0000256" key="11">
    <source>
        <dbReference type="SAM" id="Phobius"/>
    </source>
</evidence>
<keyword evidence="9" id="KW-0807">Transducer</keyword>
<dbReference type="PRINTS" id="PR00237">
    <property type="entry name" value="GPCRRHODOPSN"/>
</dbReference>
<dbReference type="PANTHER" id="PTHR24246:SF27">
    <property type="entry name" value="ADENOSINE RECEPTOR, ISOFORM A"/>
    <property type="match status" value="1"/>
</dbReference>
<reference evidence="14 15" key="1">
    <citation type="submission" date="2024-02" db="EMBL/GenBank/DDBJ databases">
        <authorList>
            <person name="Daric V."/>
            <person name="Darras S."/>
        </authorList>
    </citation>
    <scope>NUCLEOTIDE SEQUENCE [LARGE SCALE GENOMIC DNA]</scope>
</reference>
<protein>
    <recommendedName>
        <fullName evidence="13">G-protein coupled receptors family 1 profile domain-containing protein</fullName>
    </recommendedName>
</protein>
<dbReference type="SUPFAM" id="SSF81321">
    <property type="entry name" value="Family A G protein-coupled receptor-like"/>
    <property type="match status" value="1"/>
</dbReference>
<evidence type="ECO:0000256" key="3">
    <source>
        <dbReference type="ARBA" id="ARBA00022692"/>
    </source>
</evidence>
<dbReference type="Proteomes" id="UP001642483">
    <property type="component" value="Unassembled WGS sequence"/>
</dbReference>
<evidence type="ECO:0000259" key="13">
    <source>
        <dbReference type="PROSITE" id="PS50262"/>
    </source>
</evidence>
<feature type="transmembrane region" description="Helical" evidence="11">
    <location>
        <begin position="545"/>
        <end position="568"/>
    </location>
</feature>
<dbReference type="PANTHER" id="PTHR24246">
    <property type="entry name" value="OLFACTORY RECEPTOR AND ADENOSINE RECEPTOR"/>
    <property type="match status" value="1"/>
</dbReference>
<organism evidence="14 15">
    <name type="scientific">Clavelina lepadiformis</name>
    <name type="common">Light-bulb sea squirt</name>
    <name type="synonym">Ascidia lepadiformis</name>
    <dbReference type="NCBI Taxonomy" id="159417"/>
    <lineage>
        <taxon>Eukaryota</taxon>
        <taxon>Metazoa</taxon>
        <taxon>Chordata</taxon>
        <taxon>Tunicata</taxon>
        <taxon>Ascidiacea</taxon>
        <taxon>Aplousobranchia</taxon>
        <taxon>Clavelinidae</taxon>
        <taxon>Clavelina</taxon>
    </lineage>
</organism>
<evidence type="ECO:0000256" key="9">
    <source>
        <dbReference type="ARBA" id="ARBA00023224"/>
    </source>
</evidence>
<dbReference type="InterPro" id="IPR000276">
    <property type="entry name" value="GPCR_Rhodpsn"/>
</dbReference>
<sequence length="758" mass="84735">MKVVAARLNGDNFPRFLLILSGVLLLASSSFAKKVSNASTSLPKQHEGEVKECVYVHGYLVGNRTDIERCCNETEKKFERGWSQGSRHLTAYLETLRGWKCPQFGDECKQRLFNYTEYTRNVYKYFCEHEIFVDSCFDEVKEAFMRNDNHDELQTPTVATGTNSTNDQSIYAQWNSIISRLQANSLSSSDLSKPCVQVALYEADEDHLGDYHEVIHVNLPSCEVVWCGYDGETLRERIISSWTCMSSSCRAKMVSIMVVCVLLGLVIAAVNILVIAAITRNEKLQNSQGVYKMSLAIADLIIGLFVFPTFASSLGMLILTRLHNGPLINATGYLENNSIFDDGVSVELRLPANRFLSVYSDSYFNFVGFFTVLSLAVSVYTLTVAGFDRFGAVYRPLSYRKDKAKKRAVILCVVLWLLGIFFSVLPYFTPTLQYGLLASVLVALRGQSALILYSIAFAIPLVVMWIVNIITFHWTKKHGKVRKTLTAGSKRKTQSIETRLARTLGLMVGVFTLSIVPVAVITVTSLFVGTIYFSQPRRVDVQGALVYNTFEFIGIIILSCNSLWNFFIYNGRNLEFRQELTSLREAIFEKLGIDRCLGGVALCAQRVAHDGRRRISSLPSIYRGNRKKSSVTTIDTKFSSEEGNSNKQISTANDANSSTYLGVSTSPNEQSEAYTNSPAEVSNIDESKSYKPIYKKKSNGKFPKDDSSLATDDSIFRSFAIDANADRLFMSVMENIDEEISEQTDAVKNANAKVKPAK</sequence>
<keyword evidence="2" id="KW-1003">Cell membrane</keyword>
<evidence type="ECO:0000256" key="8">
    <source>
        <dbReference type="ARBA" id="ARBA00023180"/>
    </source>
</evidence>
<evidence type="ECO:0000313" key="14">
    <source>
        <dbReference type="EMBL" id="CAK8681193.1"/>
    </source>
</evidence>
<keyword evidence="3 11" id="KW-0812">Transmembrane</keyword>
<evidence type="ECO:0000256" key="7">
    <source>
        <dbReference type="ARBA" id="ARBA00023170"/>
    </source>
</evidence>
<feature type="transmembrane region" description="Helical" evidence="11">
    <location>
        <begin position="449"/>
        <end position="474"/>
    </location>
</feature>